<organism evidence="10 11">
    <name type="scientific">Bacteroides eggerthii</name>
    <dbReference type="NCBI Taxonomy" id="28111"/>
    <lineage>
        <taxon>Bacteria</taxon>
        <taxon>Pseudomonadati</taxon>
        <taxon>Bacteroidota</taxon>
        <taxon>Bacteroidia</taxon>
        <taxon>Bacteroidales</taxon>
        <taxon>Bacteroidaceae</taxon>
        <taxon>Bacteroides</taxon>
    </lineage>
</organism>
<feature type="transmembrane region" description="Helical" evidence="8">
    <location>
        <begin position="339"/>
        <end position="359"/>
    </location>
</feature>
<evidence type="ECO:0000256" key="5">
    <source>
        <dbReference type="ARBA" id="ARBA00022692"/>
    </source>
</evidence>
<keyword evidence="4" id="KW-1003">Cell membrane</keyword>
<evidence type="ECO:0000313" key="10">
    <source>
        <dbReference type="EMBL" id="MDM8145366.1"/>
    </source>
</evidence>
<dbReference type="InterPro" id="IPR047817">
    <property type="entry name" value="ABC2_TM_bact-type"/>
</dbReference>
<evidence type="ECO:0000256" key="6">
    <source>
        <dbReference type="ARBA" id="ARBA00022989"/>
    </source>
</evidence>
<proteinExistence type="inferred from homology"/>
<evidence type="ECO:0000313" key="11">
    <source>
        <dbReference type="Proteomes" id="UP001228403"/>
    </source>
</evidence>
<feature type="transmembrane region" description="Helical" evidence="8">
    <location>
        <begin position="20"/>
        <end position="39"/>
    </location>
</feature>
<dbReference type="Pfam" id="PF12698">
    <property type="entry name" value="ABC2_membrane_3"/>
    <property type="match status" value="1"/>
</dbReference>
<evidence type="ECO:0000256" key="2">
    <source>
        <dbReference type="ARBA" id="ARBA00007783"/>
    </source>
</evidence>
<keyword evidence="7 8" id="KW-0472">Membrane</keyword>
<dbReference type="PANTHER" id="PTHR30294">
    <property type="entry name" value="MEMBRANE COMPONENT OF ABC TRANSPORTER YHHJ-RELATED"/>
    <property type="match status" value="1"/>
</dbReference>
<name>A0ABT7U4B5_9BACE</name>
<feature type="transmembrane region" description="Helical" evidence="8">
    <location>
        <begin position="221"/>
        <end position="241"/>
    </location>
</feature>
<dbReference type="PROSITE" id="PS51012">
    <property type="entry name" value="ABC_TM2"/>
    <property type="match status" value="1"/>
</dbReference>
<keyword evidence="6 8" id="KW-1133">Transmembrane helix</keyword>
<reference evidence="11" key="1">
    <citation type="submission" date="2023-07" db="EMBL/GenBank/DDBJ databases">
        <title>Identification and characterization of horizontal gene transfer across gut microbiota members of farm animals based on homology search.</title>
        <authorList>
            <person name="Schwarzerova J."/>
            <person name="Nykrynova M."/>
            <person name="Jureckova K."/>
            <person name="Cejkova D."/>
            <person name="Rychlik I."/>
        </authorList>
    </citation>
    <scope>NUCLEOTIDE SEQUENCE [LARGE SCALE GENOMIC DNA]</scope>
    <source>
        <strain evidence="11">ET4</strain>
    </source>
</reference>
<evidence type="ECO:0000256" key="4">
    <source>
        <dbReference type="ARBA" id="ARBA00022475"/>
    </source>
</evidence>
<accession>A0ABT7U4B5</accession>
<evidence type="ECO:0000256" key="8">
    <source>
        <dbReference type="SAM" id="Phobius"/>
    </source>
</evidence>
<feature type="transmembrane region" description="Helical" evidence="8">
    <location>
        <begin position="172"/>
        <end position="195"/>
    </location>
</feature>
<evidence type="ECO:0000259" key="9">
    <source>
        <dbReference type="PROSITE" id="PS51012"/>
    </source>
</evidence>
<protein>
    <submittedName>
        <fullName evidence="10">ABC transporter permease</fullName>
    </submittedName>
</protein>
<sequence length="365" mass="41368">MVLKYLIEKEFRQMVRNPIIPRLIVIFPCLMMLLMPWAATLEVKNSRLCIIDLDGSSLSRRLTEKVCATTSFVPASTAVHYDDALLDVKRGEADVILELPPKMEYHMMRGEPVDIQVSANAINGTKGALSASYLTTVIQEFFAQEGGLQAVAMPVRIVEKSLFNPRLDYKVFMVPALMVMLLSILCAFLPALNIVSEKEVGTIEQLNVTPLRKFDFILGKLLPYWVVGLVVLTLCFLLAHWVYDLTPAGSWPLLYFFACIYILIMSGVGLVISNYSATMQQAMFVTFFFLLIFVLLSGLFTPITSMPVWAQWIARINPLTHFNQVMRMLYLKGSTLTDLLPQLYILLAFMAFFNTWAMLSYKKTH</sequence>
<dbReference type="Gene3D" id="3.40.1710.10">
    <property type="entry name" value="abc type-2 transporter like domain"/>
    <property type="match status" value="1"/>
</dbReference>
<comment type="subcellular location">
    <subcellularLocation>
        <location evidence="1">Cell membrane</location>
        <topology evidence="1">Multi-pass membrane protein</topology>
    </subcellularLocation>
</comment>
<keyword evidence="3" id="KW-0813">Transport</keyword>
<keyword evidence="11" id="KW-1185">Reference proteome</keyword>
<feature type="domain" description="ABC transmembrane type-2" evidence="9">
    <location>
        <begin position="135"/>
        <end position="364"/>
    </location>
</feature>
<dbReference type="InterPro" id="IPR013525">
    <property type="entry name" value="ABC2_TM"/>
</dbReference>
<dbReference type="Proteomes" id="UP001228403">
    <property type="component" value="Unassembled WGS sequence"/>
</dbReference>
<feature type="transmembrane region" description="Helical" evidence="8">
    <location>
        <begin position="284"/>
        <end position="303"/>
    </location>
</feature>
<dbReference type="InterPro" id="IPR051449">
    <property type="entry name" value="ABC-2_transporter_component"/>
</dbReference>
<evidence type="ECO:0000256" key="7">
    <source>
        <dbReference type="ARBA" id="ARBA00023136"/>
    </source>
</evidence>
<dbReference type="PANTHER" id="PTHR30294:SF29">
    <property type="entry name" value="MULTIDRUG ABC TRANSPORTER PERMEASE YBHS-RELATED"/>
    <property type="match status" value="1"/>
</dbReference>
<comment type="similarity">
    <text evidence="2">Belongs to the ABC-2 integral membrane protein family.</text>
</comment>
<evidence type="ECO:0000256" key="1">
    <source>
        <dbReference type="ARBA" id="ARBA00004651"/>
    </source>
</evidence>
<gene>
    <name evidence="10" type="ORF">QUW02_05410</name>
</gene>
<feature type="transmembrane region" description="Helical" evidence="8">
    <location>
        <begin position="253"/>
        <end position="272"/>
    </location>
</feature>
<keyword evidence="5 8" id="KW-0812">Transmembrane</keyword>
<dbReference type="EMBL" id="JAUDCF010000008">
    <property type="protein sequence ID" value="MDM8145366.1"/>
    <property type="molecule type" value="Genomic_DNA"/>
</dbReference>
<comment type="caution">
    <text evidence="10">The sequence shown here is derived from an EMBL/GenBank/DDBJ whole genome shotgun (WGS) entry which is preliminary data.</text>
</comment>
<evidence type="ECO:0000256" key="3">
    <source>
        <dbReference type="ARBA" id="ARBA00022448"/>
    </source>
</evidence>